<dbReference type="GO" id="GO:0003677">
    <property type="term" value="F:DNA binding"/>
    <property type="evidence" value="ECO:0007669"/>
    <property type="project" value="UniProtKB-UniRule"/>
</dbReference>
<keyword evidence="3" id="KW-0804">Transcription</keyword>
<dbReference type="Gene3D" id="1.10.357.10">
    <property type="entry name" value="Tetracycline Repressor, domain 2"/>
    <property type="match status" value="1"/>
</dbReference>
<evidence type="ECO:0000256" key="1">
    <source>
        <dbReference type="ARBA" id="ARBA00023015"/>
    </source>
</evidence>
<dbReference type="EMBL" id="OBMI01000002">
    <property type="protein sequence ID" value="SOB87126.1"/>
    <property type="molecule type" value="Genomic_DNA"/>
</dbReference>
<gene>
    <name evidence="6" type="ORF">SAMN06297144_2247</name>
</gene>
<evidence type="ECO:0000256" key="2">
    <source>
        <dbReference type="ARBA" id="ARBA00023125"/>
    </source>
</evidence>
<dbReference type="InterPro" id="IPR036271">
    <property type="entry name" value="Tet_transcr_reg_TetR-rel_C_sf"/>
</dbReference>
<dbReference type="Proteomes" id="UP000219494">
    <property type="component" value="Unassembled WGS sequence"/>
</dbReference>
<feature type="DNA-binding region" description="H-T-H motif" evidence="4">
    <location>
        <begin position="41"/>
        <end position="60"/>
    </location>
</feature>
<evidence type="ECO:0000313" key="6">
    <source>
        <dbReference type="EMBL" id="SOB87126.1"/>
    </source>
</evidence>
<dbReference type="SUPFAM" id="SSF46689">
    <property type="entry name" value="Homeodomain-like"/>
    <property type="match status" value="1"/>
</dbReference>
<dbReference type="Gene3D" id="1.10.10.60">
    <property type="entry name" value="Homeodomain-like"/>
    <property type="match status" value="1"/>
</dbReference>
<proteinExistence type="predicted"/>
<dbReference type="SUPFAM" id="SSF48498">
    <property type="entry name" value="Tetracyclin repressor-like, C-terminal domain"/>
    <property type="match status" value="1"/>
</dbReference>
<evidence type="ECO:0000259" key="5">
    <source>
        <dbReference type="PROSITE" id="PS50977"/>
    </source>
</evidence>
<evidence type="ECO:0000256" key="4">
    <source>
        <dbReference type="PROSITE-ProRule" id="PRU00335"/>
    </source>
</evidence>
<dbReference type="PROSITE" id="PS50977">
    <property type="entry name" value="HTH_TETR_2"/>
    <property type="match status" value="1"/>
</dbReference>
<keyword evidence="1" id="KW-0805">Transcription regulation</keyword>
<sequence length="209" mass="22941">MITTSEPDSRDGRRVRGDRARAQILTHSTAIASVEGLDGLTIGRLAAEANVGKGNIQVLFGDKESLQLATLRSAVDLYRVAVIDPALTQPSPLLQLQALVEGWFEFVEKRTLPGGCFINAASNEYRARPGRIRDQVKEHRSEARSRFRGLIVKAKKLGELRPNVDETCLAFELLAYQSAANVAALMGDEEEFLLARQASQQRLAAVRAN</sequence>
<dbReference type="PANTHER" id="PTHR47506:SF6">
    <property type="entry name" value="HTH-TYPE TRANSCRIPTIONAL REPRESSOR NEMR"/>
    <property type="match status" value="1"/>
</dbReference>
<evidence type="ECO:0000313" key="7">
    <source>
        <dbReference type="Proteomes" id="UP000219494"/>
    </source>
</evidence>
<dbReference type="Pfam" id="PF16925">
    <property type="entry name" value="TetR_C_13"/>
    <property type="match status" value="1"/>
</dbReference>
<organism evidence="6 7">
    <name type="scientific">Sphingomonas guangdongensis</name>
    <dbReference type="NCBI Taxonomy" id="1141890"/>
    <lineage>
        <taxon>Bacteria</taxon>
        <taxon>Pseudomonadati</taxon>
        <taxon>Pseudomonadota</taxon>
        <taxon>Alphaproteobacteria</taxon>
        <taxon>Sphingomonadales</taxon>
        <taxon>Sphingomonadaceae</taxon>
        <taxon>Sphingomonas</taxon>
    </lineage>
</organism>
<dbReference type="InterPro" id="IPR001647">
    <property type="entry name" value="HTH_TetR"/>
</dbReference>
<dbReference type="InterPro" id="IPR009057">
    <property type="entry name" value="Homeodomain-like_sf"/>
</dbReference>
<protein>
    <submittedName>
        <fullName evidence="6">Transcriptional regulator, TetR family</fullName>
    </submittedName>
</protein>
<feature type="domain" description="HTH tetR-type" evidence="5">
    <location>
        <begin position="18"/>
        <end position="78"/>
    </location>
</feature>
<name>A0A285QZ42_9SPHN</name>
<keyword evidence="7" id="KW-1185">Reference proteome</keyword>
<keyword evidence="2 4" id="KW-0238">DNA-binding</keyword>
<evidence type="ECO:0000256" key="3">
    <source>
        <dbReference type="ARBA" id="ARBA00023163"/>
    </source>
</evidence>
<accession>A0A285QZ42</accession>
<dbReference type="AlphaFoldDB" id="A0A285QZ42"/>
<dbReference type="RefSeq" id="WP_218838886.1">
    <property type="nucleotide sequence ID" value="NZ_OBMI01000002.1"/>
</dbReference>
<reference evidence="6 7" key="1">
    <citation type="submission" date="2017-07" db="EMBL/GenBank/DDBJ databases">
        <authorList>
            <person name="Sun Z.S."/>
            <person name="Albrecht U."/>
            <person name="Echele G."/>
            <person name="Lee C.C."/>
        </authorList>
    </citation>
    <scope>NUCLEOTIDE SEQUENCE [LARGE SCALE GENOMIC DNA]</scope>
    <source>
        <strain evidence="6 7">CGMCC 1.12672</strain>
    </source>
</reference>
<dbReference type="PANTHER" id="PTHR47506">
    <property type="entry name" value="TRANSCRIPTIONAL REGULATORY PROTEIN"/>
    <property type="match status" value="1"/>
</dbReference>
<dbReference type="InterPro" id="IPR011075">
    <property type="entry name" value="TetR_C"/>
</dbReference>